<accession>A0A0L0CIY4</accession>
<dbReference type="EMBL" id="JRES01000335">
    <property type="protein sequence ID" value="KNC32211.1"/>
    <property type="molecule type" value="Genomic_DNA"/>
</dbReference>
<organism evidence="1 2">
    <name type="scientific">Lucilia cuprina</name>
    <name type="common">Green bottle fly</name>
    <name type="synonym">Australian sheep blowfly</name>
    <dbReference type="NCBI Taxonomy" id="7375"/>
    <lineage>
        <taxon>Eukaryota</taxon>
        <taxon>Metazoa</taxon>
        <taxon>Ecdysozoa</taxon>
        <taxon>Arthropoda</taxon>
        <taxon>Hexapoda</taxon>
        <taxon>Insecta</taxon>
        <taxon>Pterygota</taxon>
        <taxon>Neoptera</taxon>
        <taxon>Endopterygota</taxon>
        <taxon>Diptera</taxon>
        <taxon>Brachycera</taxon>
        <taxon>Muscomorpha</taxon>
        <taxon>Oestroidea</taxon>
        <taxon>Calliphoridae</taxon>
        <taxon>Luciliinae</taxon>
        <taxon>Lucilia</taxon>
    </lineage>
</organism>
<evidence type="ECO:0000313" key="2">
    <source>
        <dbReference type="Proteomes" id="UP000037069"/>
    </source>
</evidence>
<comment type="caution">
    <text evidence="1">The sequence shown here is derived from an EMBL/GenBank/DDBJ whole genome shotgun (WGS) entry which is preliminary data.</text>
</comment>
<gene>
    <name evidence="1" type="ORF">FF38_11289</name>
</gene>
<name>A0A0L0CIY4_LUCCU</name>
<evidence type="ECO:0000313" key="1">
    <source>
        <dbReference type="EMBL" id="KNC32211.1"/>
    </source>
</evidence>
<sequence length="156" mass="17696">MRNSSLRSNSFHGTILLRLSSSTSDQVHGQLLFRCLTSAMQKNHLRLQPQPPQAFRKDIFNSQLEVLEAPLLTRLIITSRCHSTLWKAVDSKISLNFTVKAINRVIFSNLRDNDDFWDTKLVHGSSQCSNVSPSPLETSSSHGQFCMWKIHELGIC</sequence>
<reference evidence="1 2" key="1">
    <citation type="journal article" date="2015" name="Nat. Commun.">
        <title>Lucilia cuprina genome unlocks parasitic fly biology to underpin future interventions.</title>
        <authorList>
            <person name="Anstead C.A."/>
            <person name="Korhonen P.K."/>
            <person name="Young N.D."/>
            <person name="Hall R.S."/>
            <person name="Jex A.R."/>
            <person name="Murali S.C."/>
            <person name="Hughes D.S."/>
            <person name="Lee S.F."/>
            <person name="Perry T."/>
            <person name="Stroehlein A.J."/>
            <person name="Ansell B.R."/>
            <person name="Breugelmans B."/>
            <person name="Hofmann A."/>
            <person name="Qu J."/>
            <person name="Dugan S."/>
            <person name="Lee S.L."/>
            <person name="Chao H."/>
            <person name="Dinh H."/>
            <person name="Han Y."/>
            <person name="Doddapaneni H.V."/>
            <person name="Worley K.C."/>
            <person name="Muzny D.M."/>
            <person name="Ioannidis P."/>
            <person name="Waterhouse R.M."/>
            <person name="Zdobnov E.M."/>
            <person name="James P.J."/>
            <person name="Bagnall N.H."/>
            <person name="Kotze A.C."/>
            <person name="Gibbs R.A."/>
            <person name="Richards S."/>
            <person name="Batterham P."/>
            <person name="Gasser R.B."/>
        </authorList>
    </citation>
    <scope>NUCLEOTIDE SEQUENCE [LARGE SCALE GENOMIC DNA]</scope>
    <source>
        <strain evidence="1 2">LS</strain>
        <tissue evidence="1">Full body</tissue>
    </source>
</reference>
<dbReference type="AlphaFoldDB" id="A0A0L0CIY4"/>
<proteinExistence type="predicted"/>
<protein>
    <submittedName>
        <fullName evidence="1">Uncharacterized protein</fullName>
    </submittedName>
</protein>
<keyword evidence="2" id="KW-1185">Reference proteome</keyword>
<dbReference type="Proteomes" id="UP000037069">
    <property type="component" value="Unassembled WGS sequence"/>
</dbReference>